<reference evidence="1" key="1">
    <citation type="submission" date="2020-06" db="EMBL/GenBank/DDBJ databases">
        <title>Whole Genome Sequence of Bradyrhizobium sp. Strain 1S1.</title>
        <authorList>
            <person name="Bromfield E.S.P."/>
            <person name="Cloutier S."/>
        </authorList>
    </citation>
    <scope>NUCLEOTIDE SEQUENCE [LARGE SCALE GENOMIC DNA]</scope>
    <source>
        <strain evidence="1">1S1</strain>
    </source>
</reference>
<evidence type="ECO:0000313" key="1">
    <source>
        <dbReference type="EMBL" id="NVI43522.1"/>
    </source>
</evidence>
<dbReference type="RefSeq" id="WP_156928919.1">
    <property type="nucleotide sequence ID" value="NZ_CP088285.1"/>
</dbReference>
<accession>A0A973VWU8</accession>
<comment type="caution">
    <text evidence="1">The sequence shown here is derived from an EMBL/GenBank/DDBJ whole genome shotgun (WGS) entry which is preliminary data.</text>
</comment>
<sequence length="110" mass="11803">MEKTGPTLPLRKVPVVFCCGLTLLNASVRAIADAASILILLTSVTMADQAKLPIVEQAEPHQDTPTVSRAEQPADRHWFLDKLEDDEVREALKGSAALAPCHTETGWGGA</sequence>
<dbReference type="EMBL" id="JAAOLE020000001">
    <property type="protein sequence ID" value="NVI43522.1"/>
    <property type="molecule type" value="Genomic_DNA"/>
</dbReference>
<proteinExistence type="predicted"/>
<gene>
    <name evidence="1" type="ORF">HAP48_011210</name>
</gene>
<organism evidence="1">
    <name type="scientific">Bradyrhizobium septentrionale</name>
    <dbReference type="NCBI Taxonomy" id="1404411"/>
    <lineage>
        <taxon>Bacteria</taxon>
        <taxon>Pseudomonadati</taxon>
        <taxon>Pseudomonadota</taxon>
        <taxon>Alphaproteobacteria</taxon>
        <taxon>Hyphomicrobiales</taxon>
        <taxon>Nitrobacteraceae</taxon>
        <taxon>Bradyrhizobium</taxon>
    </lineage>
</organism>
<name>A0A973VWU8_9BRAD</name>
<dbReference type="AlphaFoldDB" id="A0A973VWU8"/>
<protein>
    <submittedName>
        <fullName evidence="1">Uncharacterized protein</fullName>
    </submittedName>
</protein>